<organism evidence="8 9">
    <name type="scientific">Dichanthelium oligosanthes</name>
    <dbReference type="NCBI Taxonomy" id="888268"/>
    <lineage>
        <taxon>Eukaryota</taxon>
        <taxon>Viridiplantae</taxon>
        <taxon>Streptophyta</taxon>
        <taxon>Embryophyta</taxon>
        <taxon>Tracheophyta</taxon>
        <taxon>Spermatophyta</taxon>
        <taxon>Magnoliopsida</taxon>
        <taxon>Liliopsida</taxon>
        <taxon>Poales</taxon>
        <taxon>Poaceae</taxon>
        <taxon>PACMAD clade</taxon>
        <taxon>Panicoideae</taxon>
        <taxon>Panicodae</taxon>
        <taxon>Paniceae</taxon>
        <taxon>Dichantheliinae</taxon>
        <taxon>Dichanthelium</taxon>
    </lineage>
</organism>
<dbReference type="Proteomes" id="UP000095767">
    <property type="component" value="Unassembled WGS sequence"/>
</dbReference>
<name>A0A1E5VYA5_9POAL</name>
<gene>
    <name evidence="8" type="ORF">BAE44_0008897</name>
</gene>
<dbReference type="Pfam" id="PF00251">
    <property type="entry name" value="Glyco_hydro_32N"/>
    <property type="match status" value="2"/>
</dbReference>
<evidence type="ECO:0000256" key="4">
    <source>
        <dbReference type="ARBA" id="ARBA00023295"/>
    </source>
</evidence>
<dbReference type="InterPro" id="IPR050551">
    <property type="entry name" value="Fructan_Metab_Enzymes"/>
</dbReference>
<dbReference type="InterPro" id="IPR013148">
    <property type="entry name" value="Glyco_hydro_32_N"/>
</dbReference>
<evidence type="ECO:0000313" key="8">
    <source>
        <dbReference type="EMBL" id="OEL30088.1"/>
    </source>
</evidence>
<dbReference type="SMART" id="SM00640">
    <property type="entry name" value="Glyco_32"/>
    <property type="match status" value="2"/>
</dbReference>
<feature type="domain" description="Glycosyl hydrolase family 32 C-terminal" evidence="7">
    <location>
        <begin position="815"/>
        <end position="1010"/>
    </location>
</feature>
<dbReference type="GO" id="GO:0004553">
    <property type="term" value="F:hydrolase activity, hydrolyzing O-glycosyl compounds"/>
    <property type="evidence" value="ECO:0007669"/>
    <property type="project" value="InterPro"/>
</dbReference>
<comment type="similarity">
    <text evidence="1">Belongs to the glycosyl hydrolase 32 family.</text>
</comment>
<dbReference type="OrthoDB" id="202537at2759"/>
<comment type="caution">
    <text evidence="8">The sequence shown here is derived from an EMBL/GenBank/DDBJ whole genome shotgun (WGS) entry which is preliminary data.</text>
</comment>
<keyword evidence="2" id="KW-0378">Hydrolase</keyword>
<feature type="signal peptide" evidence="5">
    <location>
        <begin position="1"/>
        <end position="25"/>
    </location>
</feature>
<accession>A0A1E5VYA5</accession>
<keyword evidence="9" id="KW-1185">Reference proteome</keyword>
<feature type="chain" id="PRO_5009188674" evidence="5">
    <location>
        <begin position="26"/>
        <end position="1040"/>
    </location>
</feature>
<feature type="domain" description="Glycosyl hydrolase family 32 N-terminal" evidence="6">
    <location>
        <begin position="494"/>
        <end position="812"/>
    </location>
</feature>
<dbReference type="SUPFAM" id="SSF49899">
    <property type="entry name" value="Concanavalin A-like lectins/glucanases"/>
    <property type="match status" value="2"/>
</dbReference>
<evidence type="ECO:0000256" key="5">
    <source>
        <dbReference type="SAM" id="SignalP"/>
    </source>
</evidence>
<evidence type="ECO:0000256" key="3">
    <source>
        <dbReference type="ARBA" id="ARBA00023180"/>
    </source>
</evidence>
<dbReference type="SUPFAM" id="SSF75005">
    <property type="entry name" value="Arabinanase/levansucrase/invertase"/>
    <property type="match status" value="2"/>
</dbReference>
<dbReference type="CDD" id="cd18624">
    <property type="entry name" value="GH32_Fruct1-like"/>
    <property type="match status" value="2"/>
</dbReference>
<protein>
    <submittedName>
        <fullName evidence="8">Beta-fructofuranosidase, insoluble isoenzyme 7</fullName>
    </submittedName>
</protein>
<evidence type="ECO:0000256" key="2">
    <source>
        <dbReference type="ARBA" id="ARBA00022801"/>
    </source>
</evidence>
<sequence>MAGFPLAAFAAVALHLCLLASSSSALRLTSTTTSEGRHARRTAYHFQPAKNWQNGPMYYNGMYHFFYQYNPHGALWDIGNLSWGHSVSGDLVNWAALDTALDPTAPFDINGCWSGSTTILPGGIPAILYTGIDADNDQVQNVAFPKNPADPLLREWVKPRYNPVIPLPADVPGDKFRDPSTAWLGRDGLWRIVVSAEVSGVASTLVYRSANFVRWERNAAPLQSSRAAGMVECPDLFPVKAHGKDGLDASTNGPGVSHVLKLSVMDTLQDYYMTVPRKLWLDKDGKQLRQWPIEEIETLRMKRVGLRRDTMLNAGAMNEIVGVAGSQADVEVVFKIPSLEEAEALDPNWLLDPQKLCGEKGASVPGGVGPFGLIVMASGDLREHTAVFFRVFRHHDDYKLLMCTDLTRSSTRAGVYKPPYGGFVDMDIEEHKIVKLRTLIDHSVVESFGADGRACITARVYPEHAETSNSHMFVFNNGMDKQHSLHGHGRTAYHFQPAKNWMNGPLYHNGMYHFFYQYNPHGPLFDTGRLSWGHSVSGDLVNWAFLGTALDPTSPFDAKGCWSGSATTLPGGRPAILYSGRDTNNVQVQNVAFAKNPSDPLLREWHKLSCNPVVSQPADVTRNNFRDPTTAWLGRDGLWRFAVAAEIEGVGSTVVYRSADFVNWERNAAPLHASPDVPCWECPDFFPVAEHGTEGLDTSANGPRVRHVLKLSKAADEDYYVVGRYDDEADTFVPVEEGEKGDDVRNWRRIDHGHLFGAKSFFDTRKNRRVMWAWVDEMDSRSDDVAKGWTGIQSFPRALWLDIDGKQLVQWPVEEIETLRRKQVTLLGTKVGSGGLHEIAGIETVQADVEVVFEIPNLEEAEQLDPKWLQDPQKLCAEKGASVQGGVGPFGLIVMASGDMQEQTTVFFRVFKHDDAYKVLMCTDLTRSSTREGVHKPIYAGFVDVDVEKDKSISLRTLIDHSVIESFGGGGRTCITARVYPEHVATGSTNLYVFNNGLGTVKVSKLEAWELATASVNVEDDGLIALEPPLIIPILSDDAE</sequence>
<dbReference type="FunFam" id="2.60.120.560:FF:000002">
    <property type="entry name" value="Beta-fructofuranosidase, insoluble isoenzyme CWINV1"/>
    <property type="match status" value="2"/>
</dbReference>
<evidence type="ECO:0000259" key="7">
    <source>
        <dbReference type="Pfam" id="PF08244"/>
    </source>
</evidence>
<dbReference type="GO" id="GO:0005975">
    <property type="term" value="P:carbohydrate metabolic process"/>
    <property type="evidence" value="ECO:0007669"/>
    <property type="project" value="InterPro"/>
</dbReference>
<dbReference type="InterPro" id="IPR013189">
    <property type="entry name" value="Glyco_hydro_32_C"/>
</dbReference>
<dbReference type="AlphaFoldDB" id="A0A1E5VYA5"/>
<dbReference type="PANTHER" id="PTHR31953">
    <property type="entry name" value="BETA-FRUCTOFURANOSIDASE, INSOLUBLE ISOENZYME CWINV1-RELATED"/>
    <property type="match status" value="1"/>
</dbReference>
<keyword evidence="5" id="KW-0732">Signal</keyword>
<dbReference type="InterPro" id="IPR013320">
    <property type="entry name" value="ConA-like_dom_sf"/>
</dbReference>
<reference evidence="8 9" key="1">
    <citation type="submission" date="2016-09" db="EMBL/GenBank/DDBJ databases">
        <title>The draft genome of Dichanthelium oligosanthes: A C3 panicoid grass species.</title>
        <authorList>
            <person name="Studer A.J."/>
            <person name="Schnable J.C."/>
            <person name="Brutnell T.P."/>
        </authorList>
    </citation>
    <scope>NUCLEOTIDE SEQUENCE [LARGE SCALE GENOMIC DNA]</scope>
    <source>
        <strain evidence="9">cv. Kellogg 1175</strain>
        <tissue evidence="8">Leaf</tissue>
    </source>
</reference>
<dbReference type="STRING" id="888268.A0A1E5VYA5"/>
<dbReference type="EMBL" id="LWDX02026324">
    <property type="protein sequence ID" value="OEL30088.1"/>
    <property type="molecule type" value="Genomic_DNA"/>
</dbReference>
<evidence type="ECO:0000256" key="1">
    <source>
        <dbReference type="ARBA" id="ARBA00009902"/>
    </source>
</evidence>
<dbReference type="Gene3D" id="2.115.10.20">
    <property type="entry name" value="Glycosyl hydrolase domain, family 43"/>
    <property type="match status" value="3"/>
</dbReference>
<dbReference type="InterPro" id="IPR023296">
    <property type="entry name" value="Glyco_hydro_beta-prop_sf"/>
</dbReference>
<proteinExistence type="inferred from homology"/>
<evidence type="ECO:0000259" key="6">
    <source>
        <dbReference type="Pfam" id="PF00251"/>
    </source>
</evidence>
<evidence type="ECO:0000313" key="9">
    <source>
        <dbReference type="Proteomes" id="UP000095767"/>
    </source>
</evidence>
<dbReference type="Pfam" id="PF08244">
    <property type="entry name" value="Glyco_hydro_32C"/>
    <property type="match status" value="2"/>
</dbReference>
<dbReference type="InterPro" id="IPR001362">
    <property type="entry name" value="Glyco_hydro_32"/>
</dbReference>
<dbReference type="Gene3D" id="2.60.120.560">
    <property type="entry name" value="Exo-inulinase, domain 1"/>
    <property type="match status" value="2"/>
</dbReference>
<keyword evidence="3" id="KW-0325">Glycoprotein</keyword>
<feature type="domain" description="Glycosyl hydrolase family 32 N-terminal" evidence="6">
    <location>
        <begin position="45"/>
        <end position="274"/>
    </location>
</feature>
<feature type="domain" description="Glycosyl hydrolase family 32 C-terminal" evidence="7">
    <location>
        <begin position="318"/>
        <end position="479"/>
    </location>
</feature>
<keyword evidence="4" id="KW-0326">Glycosidase</keyword>